<evidence type="ECO:0000256" key="1">
    <source>
        <dbReference type="SAM" id="MobiDB-lite"/>
    </source>
</evidence>
<evidence type="ECO:0000313" key="3">
    <source>
        <dbReference type="Proteomes" id="UP000250235"/>
    </source>
</evidence>
<organism evidence="2 3">
    <name type="scientific">Dorcoceras hygrometricum</name>
    <dbReference type="NCBI Taxonomy" id="472368"/>
    <lineage>
        <taxon>Eukaryota</taxon>
        <taxon>Viridiplantae</taxon>
        <taxon>Streptophyta</taxon>
        <taxon>Embryophyta</taxon>
        <taxon>Tracheophyta</taxon>
        <taxon>Spermatophyta</taxon>
        <taxon>Magnoliopsida</taxon>
        <taxon>eudicotyledons</taxon>
        <taxon>Gunneridae</taxon>
        <taxon>Pentapetalae</taxon>
        <taxon>asterids</taxon>
        <taxon>lamiids</taxon>
        <taxon>Lamiales</taxon>
        <taxon>Gesneriaceae</taxon>
        <taxon>Didymocarpoideae</taxon>
        <taxon>Trichosporeae</taxon>
        <taxon>Loxocarpinae</taxon>
        <taxon>Dorcoceras</taxon>
    </lineage>
</organism>
<dbReference type="Proteomes" id="UP000250235">
    <property type="component" value="Unassembled WGS sequence"/>
</dbReference>
<feature type="compositionally biased region" description="Basic and acidic residues" evidence="1">
    <location>
        <begin position="73"/>
        <end position="84"/>
    </location>
</feature>
<protein>
    <submittedName>
        <fullName evidence="2">Uncharacterized protein</fullName>
    </submittedName>
</protein>
<evidence type="ECO:0000313" key="2">
    <source>
        <dbReference type="EMBL" id="KZT76088.1"/>
    </source>
</evidence>
<accession>A0A2Z6ZYV5</accession>
<feature type="region of interest" description="Disordered" evidence="1">
    <location>
        <begin position="73"/>
        <end position="94"/>
    </location>
</feature>
<dbReference type="AlphaFoldDB" id="A0A2Z6ZYV5"/>
<keyword evidence="3" id="KW-1185">Reference proteome</keyword>
<sequence length="94" mass="9908">MPEGRRTAAAPAKITRAAASCAASNARNVAPSCAPTAAYIGHQCATSTAHRRPASITERQACDIRPAIARPARDGGARAIGERRRTWRRQAATT</sequence>
<reference evidence="2 3" key="1">
    <citation type="journal article" date="2015" name="Proc. Natl. Acad. Sci. U.S.A.">
        <title>The resurrection genome of Boea hygrometrica: A blueprint for survival of dehydration.</title>
        <authorList>
            <person name="Xiao L."/>
            <person name="Yang G."/>
            <person name="Zhang L."/>
            <person name="Yang X."/>
            <person name="Zhao S."/>
            <person name="Ji Z."/>
            <person name="Zhou Q."/>
            <person name="Hu M."/>
            <person name="Wang Y."/>
            <person name="Chen M."/>
            <person name="Xu Y."/>
            <person name="Jin H."/>
            <person name="Xiao X."/>
            <person name="Hu G."/>
            <person name="Bao F."/>
            <person name="Hu Y."/>
            <person name="Wan P."/>
            <person name="Li L."/>
            <person name="Deng X."/>
            <person name="Kuang T."/>
            <person name="Xiang C."/>
            <person name="Zhu J.K."/>
            <person name="Oliver M.J."/>
            <person name="He Y."/>
        </authorList>
    </citation>
    <scope>NUCLEOTIDE SEQUENCE [LARGE SCALE GENOMIC DNA]</scope>
    <source>
        <strain evidence="3">cv. XS01</strain>
    </source>
</reference>
<proteinExistence type="predicted"/>
<dbReference type="EMBL" id="KV155921">
    <property type="protein sequence ID" value="KZT76088.1"/>
    <property type="molecule type" value="Genomic_DNA"/>
</dbReference>
<name>A0A2Z6ZYV5_9LAMI</name>
<gene>
    <name evidence="2" type="ORF">F511_46887</name>
</gene>